<name>A0A096XT04_9CAUD</name>
<proteinExistence type="predicted"/>
<evidence type="ECO:0000313" key="2">
    <source>
        <dbReference type="Proteomes" id="UP000030157"/>
    </source>
</evidence>
<reference evidence="1" key="1">
    <citation type="submission" date="2014-05" db="EMBL/GenBank/DDBJ databases">
        <title>Complete genome sequence of Enterococcus faecalis bacteriophage ECP3.</title>
        <authorList>
            <person name="Kang H.-Y."/>
            <person name="Kim S."/>
            <person name="Kim J."/>
        </authorList>
    </citation>
    <scope>NUCLEOTIDE SEQUENCE [LARGE SCALE GENOMIC DNA]</scope>
    <source>
        <strain evidence="1">ECP3</strain>
    </source>
</reference>
<evidence type="ECO:0008006" key="3">
    <source>
        <dbReference type="Google" id="ProtNLM"/>
    </source>
</evidence>
<protein>
    <recommendedName>
        <fullName evidence="3">Phage protein</fullName>
    </recommendedName>
</protein>
<dbReference type="RefSeq" id="YP_009147078.1">
    <property type="nucleotide sequence ID" value="NC_027335.2"/>
</dbReference>
<evidence type="ECO:0000313" key="1">
    <source>
        <dbReference type="EMBL" id="AII28437.1"/>
    </source>
</evidence>
<dbReference type="EMBL" id="KJ801817">
    <property type="protein sequence ID" value="AII28437.1"/>
    <property type="molecule type" value="Genomic_DNA"/>
</dbReference>
<dbReference type="Proteomes" id="UP000030157">
    <property type="component" value="Segment"/>
</dbReference>
<sequence length="178" mass="20148">MEKVEQSADLLRFFRYLNVDISGEVVANVIDDQPNFISRFYTPHTRVNKISSTLLDIVRDNDIGETNKALSKDSLTYKFLKSGLKLSSPRIYELAQIVVLESFALIYAIEEEPEMFKMINESDVKQTRENVKYLIDCLGGAKDYTDIVMDLQSMDVALGYIQEQVPLIQGGLPVNGTI</sequence>
<dbReference type="GeneID" id="24628126"/>
<accession>A0A096XT04</accession>
<keyword evidence="2" id="KW-1185">Reference proteome</keyword>
<organism evidence="1 2">
    <name type="scientific">Enterococcus phage ECP3</name>
    <dbReference type="NCBI Taxonomy" id="1498168"/>
    <lineage>
        <taxon>Viruses</taxon>
        <taxon>Duplodnaviria</taxon>
        <taxon>Heunggongvirae</taxon>
        <taxon>Uroviricota</taxon>
        <taxon>Caudoviricetes</taxon>
        <taxon>Herelleviridae</taxon>
        <taxon>Brockvirinae</taxon>
        <taxon>Kochikohdavirus</taxon>
        <taxon>Kochikohdavirus ECP3</taxon>
    </lineage>
</organism>